<accession>A0ABR5VZ35</accession>
<comment type="caution">
    <text evidence="2">The sequence shown here is derived from an EMBL/GenBank/DDBJ whole genome shotgun (WGS) entry which is preliminary data.</text>
</comment>
<dbReference type="EMBL" id="LOBP01000170">
    <property type="protein sequence ID" value="KYN82966.1"/>
    <property type="molecule type" value="Genomic_DNA"/>
</dbReference>
<evidence type="ECO:0000256" key="1">
    <source>
        <dbReference type="SAM" id="SignalP"/>
    </source>
</evidence>
<dbReference type="Proteomes" id="UP000075609">
    <property type="component" value="Unassembled WGS sequence"/>
</dbReference>
<reference evidence="2 3" key="1">
    <citation type="submission" date="2015-12" db="EMBL/GenBank/DDBJ databases">
        <authorList>
            <person name="Tarr C.L."/>
            <person name="Gladney L.M."/>
        </authorList>
    </citation>
    <scope>NUCLEOTIDE SEQUENCE [LARGE SCALE GENOMIC DNA]</scope>
    <source>
        <strain evidence="2 3">1048-83</strain>
    </source>
</reference>
<evidence type="ECO:0000313" key="2">
    <source>
        <dbReference type="EMBL" id="KYN82966.1"/>
    </source>
</evidence>
<keyword evidence="3" id="KW-1185">Reference proteome</keyword>
<proteinExistence type="predicted"/>
<feature type="signal peptide" evidence="1">
    <location>
        <begin position="1"/>
        <end position="22"/>
    </location>
</feature>
<organism evidence="2 3">
    <name type="scientific">Vibrio cidicii</name>
    <dbReference type="NCBI Taxonomy" id="1763883"/>
    <lineage>
        <taxon>Bacteria</taxon>
        <taxon>Pseudomonadati</taxon>
        <taxon>Pseudomonadota</taxon>
        <taxon>Gammaproteobacteria</taxon>
        <taxon>Vibrionales</taxon>
        <taxon>Vibrionaceae</taxon>
        <taxon>Vibrio</taxon>
    </lineage>
</organism>
<name>A0ABR5VZ35_9VIBR</name>
<gene>
    <name evidence="2" type="ORF">ATY35_19080</name>
</gene>
<evidence type="ECO:0000313" key="3">
    <source>
        <dbReference type="Proteomes" id="UP000075609"/>
    </source>
</evidence>
<keyword evidence="1" id="KW-0732">Signal</keyword>
<sequence length="269" mass="30079">MMRFRKIIILLSLVISSTNSLASSPETKGMLELSFSDGRPSVQGVKNVNSYLERVGVKVTQVSIPKKVQPIIEKSKLKELNSDEKKLLIQAFSLNRAQLLEQIELAGRKPAVHRGGYLSTSEPDVAPYPKVYDMMSMSEDIKQYLQHKFGKLHVNSSEKGEGIDEVMTIISGGHWTWFFVLDDGVVGKLTLGYVDMDSKAWRISYPGLVSHGGFFDADYGLVVAHAHGPEQFIMRYEEPSISWPGTLNGNPWIDFTSDVPVLLNKTLKF</sequence>
<protein>
    <submittedName>
        <fullName evidence="2">Uncharacterized protein</fullName>
    </submittedName>
</protein>
<feature type="chain" id="PRO_5045910608" evidence="1">
    <location>
        <begin position="23"/>
        <end position="269"/>
    </location>
</feature>